<dbReference type="Proteomes" id="UP000314294">
    <property type="component" value="Unassembled WGS sequence"/>
</dbReference>
<organism evidence="2 3">
    <name type="scientific">Liparis tanakae</name>
    <name type="common">Tanaka's snailfish</name>
    <dbReference type="NCBI Taxonomy" id="230148"/>
    <lineage>
        <taxon>Eukaryota</taxon>
        <taxon>Metazoa</taxon>
        <taxon>Chordata</taxon>
        <taxon>Craniata</taxon>
        <taxon>Vertebrata</taxon>
        <taxon>Euteleostomi</taxon>
        <taxon>Actinopterygii</taxon>
        <taxon>Neopterygii</taxon>
        <taxon>Teleostei</taxon>
        <taxon>Neoteleostei</taxon>
        <taxon>Acanthomorphata</taxon>
        <taxon>Eupercaria</taxon>
        <taxon>Perciformes</taxon>
        <taxon>Cottioidei</taxon>
        <taxon>Cottales</taxon>
        <taxon>Liparidae</taxon>
        <taxon>Liparis</taxon>
    </lineage>
</organism>
<dbReference type="EMBL" id="SRLO01002723">
    <property type="protein sequence ID" value="TNN32391.1"/>
    <property type="molecule type" value="Genomic_DNA"/>
</dbReference>
<accession>A0A4Z2EV21</accession>
<reference evidence="2 3" key="1">
    <citation type="submission" date="2019-03" db="EMBL/GenBank/DDBJ databases">
        <title>First draft genome of Liparis tanakae, snailfish: a comprehensive survey of snailfish specific genes.</title>
        <authorList>
            <person name="Kim W."/>
            <person name="Song I."/>
            <person name="Jeong J.-H."/>
            <person name="Kim D."/>
            <person name="Kim S."/>
            <person name="Ryu S."/>
            <person name="Song J.Y."/>
            <person name="Lee S.K."/>
        </authorList>
    </citation>
    <scope>NUCLEOTIDE SEQUENCE [LARGE SCALE GENOMIC DNA]</scope>
    <source>
        <tissue evidence="2">Muscle</tissue>
    </source>
</reference>
<sequence length="88" mass="9239">MAVTSHLARGARGARLAESGGERASSAKLERCDPRGAFRDMQRAPCSASAARLPVLSQQEVALAGRGAFVDIATEATLFLLLGLQENL</sequence>
<evidence type="ECO:0000313" key="2">
    <source>
        <dbReference type="EMBL" id="TNN32391.1"/>
    </source>
</evidence>
<proteinExistence type="predicted"/>
<feature type="compositionally biased region" description="Low complexity" evidence="1">
    <location>
        <begin position="7"/>
        <end position="24"/>
    </location>
</feature>
<comment type="caution">
    <text evidence="2">The sequence shown here is derived from an EMBL/GenBank/DDBJ whole genome shotgun (WGS) entry which is preliminary data.</text>
</comment>
<evidence type="ECO:0000313" key="3">
    <source>
        <dbReference type="Proteomes" id="UP000314294"/>
    </source>
</evidence>
<dbReference type="AlphaFoldDB" id="A0A4Z2EV21"/>
<feature type="region of interest" description="Disordered" evidence="1">
    <location>
        <begin position="1"/>
        <end position="28"/>
    </location>
</feature>
<name>A0A4Z2EV21_9TELE</name>
<evidence type="ECO:0000256" key="1">
    <source>
        <dbReference type="SAM" id="MobiDB-lite"/>
    </source>
</evidence>
<protein>
    <submittedName>
        <fullName evidence="2">Uncharacterized protein</fullName>
    </submittedName>
</protein>
<keyword evidence="3" id="KW-1185">Reference proteome</keyword>
<gene>
    <name evidence="2" type="ORF">EYF80_057448</name>
</gene>